<evidence type="ECO:0000313" key="2">
    <source>
        <dbReference type="Proteomes" id="UP001469553"/>
    </source>
</evidence>
<dbReference type="Proteomes" id="UP001469553">
    <property type="component" value="Unassembled WGS sequence"/>
</dbReference>
<dbReference type="EMBL" id="JAHRIP010068409">
    <property type="protein sequence ID" value="MEQ2308201.1"/>
    <property type="molecule type" value="Genomic_DNA"/>
</dbReference>
<sequence>MILDCLSWLCLPADHFCAAAIRRIAFTCSFPASSLITNQLLHPCTWLYKQDADRQTVPVYQKALSSKLWTSTFLLPSDYRCLPNPWIRLPESASLFMTSFLCPDHRILHIPGCPAVT</sequence>
<evidence type="ECO:0008006" key="3">
    <source>
        <dbReference type="Google" id="ProtNLM"/>
    </source>
</evidence>
<reference evidence="1 2" key="1">
    <citation type="submission" date="2021-06" db="EMBL/GenBank/DDBJ databases">
        <authorList>
            <person name="Palmer J.M."/>
        </authorList>
    </citation>
    <scope>NUCLEOTIDE SEQUENCE [LARGE SCALE GENOMIC DNA]</scope>
    <source>
        <strain evidence="1 2">AS_MEX2019</strain>
        <tissue evidence="1">Muscle</tissue>
    </source>
</reference>
<proteinExistence type="predicted"/>
<name>A0ABV0ZQ72_9TELE</name>
<keyword evidence="2" id="KW-1185">Reference proteome</keyword>
<gene>
    <name evidence="1" type="ORF">AMECASPLE_025806</name>
</gene>
<accession>A0ABV0ZQ72</accession>
<protein>
    <recommendedName>
        <fullName evidence="3">Secreted protein</fullName>
    </recommendedName>
</protein>
<comment type="caution">
    <text evidence="1">The sequence shown here is derived from an EMBL/GenBank/DDBJ whole genome shotgun (WGS) entry which is preliminary data.</text>
</comment>
<organism evidence="1 2">
    <name type="scientific">Ameca splendens</name>
    <dbReference type="NCBI Taxonomy" id="208324"/>
    <lineage>
        <taxon>Eukaryota</taxon>
        <taxon>Metazoa</taxon>
        <taxon>Chordata</taxon>
        <taxon>Craniata</taxon>
        <taxon>Vertebrata</taxon>
        <taxon>Euteleostomi</taxon>
        <taxon>Actinopterygii</taxon>
        <taxon>Neopterygii</taxon>
        <taxon>Teleostei</taxon>
        <taxon>Neoteleostei</taxon>
        <taxon>Acanthomorphata</taxon>
        <taxon>Ovalentaria</taxon>
        <taxon>Atherinomorphae</taxon>
        <taxon>Cyprinodontiformes</taxon>
        <taxon>Goodeidae</taxon>
        <taxon>Ameca</taxon>
    </lineage>
</organism>
<evidence type="ECO:0000313" key="1">
    <source>
        <dbReference type="EMBL" id="MEQ2308201.1"/>
    </source>
</evidence>